<dbReference type="EMBL" id="RQXV01000004">
    <property type="protein sequence ID" value="RRC99712.1"/>
    <property type="molecule type" value="Genomic_DNA"/>
</dbReference>
<accession>A0A3P1SU82</accession>
<dbReference type="PIRSF" id="PIRSF006287">
    <property type="entry name" value="UCP006287"/>
    <property type="match status" value="1"/>
</dbReference>
<dbReference type="Pfam" id="PF06062">
    <property type="entry name" value="UPF0231"/>
    <property type="match status" value="1"/>
</dbReference>
<comment type="similarity">
    <text evidence="1">Belongs to the UPF0231 family.</text>
</comment>
<evidence type="ECO:0000313" key="3">
    <source>
        <dbReference type="Proteomes" id="UP000267535"/>
    </source>
</evidence>
<dbReference type="Proteomes" id="UP000267535">
    <property type="component" value="Unassembled WGS sequence"/>
</dbReference>
<protein>
    <submittedName>
        <fullName evidence="2">UPF0231 family protein</fullName>
    </submittedName>
</protein>
<sequence length="146" mass="16800">MNMLCCAAFRFSYLDLWIAALDYDFTRDIYGDVCAEFSMGHEALGYWVTHELGTRQSSIQDIFSAIAQLQSHQRFEYELEGAEYNLLLSRENATVRAHALDSDYGEDEPEEDMDLYDQESSSSCGLDDFAEMLNGWLRFISDKKGR</sequence>
<dbReference type="InterPro" id="IPR008249">
    <property type="entry name" value="UPF0231"/>
</dbReference>
<keyword evidence="3" id="KW-1185">Reference proteome</keyword>
<evidence type="ECO:0000313" key="2">
    <source>
        <dbReference type="EMBL" id="RRC99712.1"/>
    </source>
</evidence>
<evidence type="ECO:0000256" key="1">
    <source>
        <dbReference type="ARBA" id="ARBA00005367"/>
    </source>
</evidence>
<proteinExistence type="inferred from homology"/>
<gene>
    <name evidence="2" type="ORF">EHS89_09495</name>
</gene>
<name>A0A3P1SU82_9GAMM</name>
<organism evidence="2 3">
    <name type="scientific">Amphritea balenae</name>
    <dbReference type="NCBI Taxonomy" id="452629"/>
    <lineage>
        <taxon>Bacteria</taxon>
        <taxon>Pseudomonadati</taxon>
        <taxon>Pseudomonadota</taxon>
        <taxon>Gammaproteobacteria</taxon>
        <taxon>Oceanospirillales</taxon>
        <taxon>Oceanospirillaceae</taxon>
        <taxon>Amphritea</taxon>
    </lineage>
</organism>
<reference evidence="2 3" key="1">
    <citation type="submission" date="2018-11" db="EMBL/GenBank/DDBJ databases">
        <title>The draft genome sequence of Amphritea balenae JAMM 1525T.</title>
        <authorList>
            <person name="Fang Z."/>
            <person name="Zhang Y."/>
            <person name="Han X."/>
        </authorList>
    </citation>
    <scope>NUCLEOTIDE SEQUENCE [LARGE SCALE GENOMIC DNA]</scope>
    <source>
        <strain evidence="2 3">JAMM 1525</strain>
    </source>
</reference>
<dbReference type="OrthoDB" id="5739292at2"/>
<dbReference type="AlphaFoldDB" id="A0A3P1SU82"/>
<comment type="caution">
    <text evidence="2">The sequence shown here is derived from an EMBL/GenBank/DDBJ whole genome shotgun (WGS) entry which is preliminary data.</text>
</comment>